<name>A0A5K7YZC3_9BACT</name>
<evidence type="ECO:0000313" key="1">
    <source>
        <dbReference type="EMBL" id="BBO74746.1"/>
    </source>
</evidence>
<evidence type="ECO:0000313" key="2">
    <source>
        <dbReference type="Proteomes" id="UP000427769"/>
    </source>
</evidence>
<reference evidence="1 2" key="1">
    <citation type="submission" date="2019-11" db="EMBL/GenBank/DDBJ databases">
        <title>Comparative genomics of hydrocarbon-degrading Desulfosarcina strains.</title>
        <authorList>
            <person name="Watanabe M."/>
            <person name="Kojima H."/>
            <person name="Fukui M."/>
        </authorList>
    </citation>
    <scope>NUCLEOTIDE SEQUENCE [LARGE SCALE GENOMIC DNA]</scope>
    <source>
        <strain evidence="1 2">PP31</strain>
    </source>
</reference>
<dbReference type="EMBL" id="AP021875">
    <property type="protein sequence ID" value="BBO74746.1"/>
    <property type="molecule type" value="Genomic_DNA"/>
</dbReference>
<dbReference type="AlphaFoldDB" id="A0A5K7YZC3"/>
<proteinExistence type="predicted"/>
<gene>
    <name evidence="1" type="ORF">DSCW_21630</name>
</gene>
<sequence length="92" mass="10319">MFVIGLWHIGEDQCDMPEVEAILTEAYRRIGATVTFRCLPPKRDLVWADNLTIDASALRDKEILRDHPNLVEVPVTNTKNGLKSLIKGTNAC</sequence>
<dbReference type="Proteomes" id="UP000427769">
    <property type="component" value="Chromosome"/>
</dbReference>
<organism evidence="1 2">
    <name type="scientific">Desulfosarcina widdelii</name>
    <dbReference type="NCBI Taxonomy" id="947919"/>
    <lineage>
        <taxon>Bacteria</taxon>
        <taxon>Pseudomonadati</taxon>
        <taxon>Thermodesulfobacteriota</taxon>
        <taxon>Desulfobacteria</taxon>
        <taxon>Desulfobacterales</taxon>
        <taxon>Desulfosarcinaceae</taxon>
        <taxon>Desulfosarcina</taxon>
    </lineage>
</organism>
<dbReference type="KEGG" id="dwd:DSCW_21630"/>
<keyword evidence="2" id="KW-1185">Reference proteome</keyword>
<protein>
    <submittedName>
        <fullName evidence="1">Uncharacterized protein</fullName>
    </submittedName>
</protein>
<accession>A0A5K7YZC3</accession>